<evidence type="ECO:0000256" key="1">
    <source>
        <dbReference type="ARBA" id="ARBA00004141"/>
    </source>
</evidence>
<evidence type="ECO:0000256" key="8">
    <source>
        <dbReference type="ARBA" id="ARBA00023224"/>
    </source>
</evidence>
<dbReference type="PROSITE" id="PS00237">
    <property type="entry name" value="G_PROTEIN_RECEP_F1_1"/>
    <property type="match status" value="1"/>
</dbReference>
<evidence type="ECO:0000256" key="6">
    <source>
        <dbReference type="ARBA" id="ARBA00023136"/>
    </source>
</evidence>
<dbReference type="Gene3D" id="1.20.1070.10">
    <property type="entry name" value="Rhodopsin 7-helix transmembrane proteins"/>
    <property type="match status" value="1"/>
</dbReference>
<evidence type="ECO:0000256" key="10">
    <source>
        <dbReference type="RuleBase" id="RU000688"/>
    </source>
</evidence>
<feature type="transmembrane region" description="Helical" evidence="11">
    <location>
        <begin position="12"/>
        <end position="33"/>
    </location>
</feature>
<feature type="domain" description="G-protein coupled receptors family 1 profile" evidence="12">
    <location>
        <begin position="1"/>
        <end position="204"/>
    </location>
</feature>
<dbReference type="GO" id="GO:0007601">
    <property type="term" value="P:visual perception"/>
    <property type="evidence" value="ECO:0007669"/>
    <property type="project" value="UniProtKB-KW"/>
</dbReference>
<feature type="transmembrane region" description="Helical" evidence="11">
    <location>
        <begin position="92"/>
        <end position="117"/>
    </location>
</feature>
<evidence type="ECO:0000313" key="13">
    <source>
        <dbReference type="EMBL" id="ROT82041.1"/>
    </source>
</evidence>
<proteinExistence type="inferred from homology"/>
<dbReference type="InterPro" id="IPR000276">
    <property type="entry name" value="GPCR_Rhodpsn"/>
</dbReference>
<evidence type="ECO:0000313" key="14">
    <source>
        <dbReference type="Proteomes" id="UP000283509"/>
    </source>
</evidence>
<feature type="transmembrane region" description="Helical" evidence="11">
    <location>
        <begin position="141"/>
        <end position="169"/>
    </location>
</feature>
<evidence type="ECO:0000259" key="12">
    <source>
        <dbReference type="PROSITE" id="PS50262"/>
    </source>
</evidence>
<evidence type="ECO:0000256" key="9">
    <source>
        <dbReference type="ARBA" id="ARBA00023305"/>
    </source>
</evidence>
<protein>
    <recommendedName>
        <fullName evidence="12">G-protein coupled receptors family 1 profile domain-containing protein</fullName>
    </recommendedName>
</protein>
<comment type="caution">
    <text evidence="13">The sequence shown here is derived from an EMBL/GenBank/DDBJ whole genome shotgun (WGS) entry which is preliminary data.</text>
</comment>
<dbReference type="Pfam" id="PF00001">
    <property type="entry name" value="7tm_1"/>
    <property type="match status" value="1"/>
</dbReference>
<gene>
    <name evidence="13" type="ORF">C7M84_024802</name>
</gene>
<accession>A0A3R7PTB7</accession>
<dbReference type="PROSITE" id="PS50262">
    <property type="entry name" value="G_PROTEIN_RECEP_F1_2"/>
    <property type="match status" value="1"/>
</dbReference>
<dbReference type="OrthoDB" id="6371215at2759"/>
<sequence>MYSDMRRRTPSNLFILNLALSDFCMVGILVVYVHNAFHDGPAAGKFGCDLYGFVSGVAGTTSIMTMSAISLDRYLVISFPLDPFKRFSHRQVLVIIIATWIYSSIFSSIPLLGIVGINYTPEGYLTSCSFDYLSHATRTRIYIFSFFIAAWLLPLNIIFFSYVSIVVTVSRQERQNYTSQGNVGSSSFKNFKHQSVKRKKSVEVTRVDPGVLERMTRGRTVTPLMPAATLPHCLGTD</sequence>
<dbReference type="PANTHER" id="PTHR24240">
    <property type="entry name" value="OPSIN"/>
    <property type="match status" value="1"/>
</dbReference>
<evidence type="ECO:0000256" key="11">
    <source>
        <dbReference type="SAM" id="Phobius"/>
    </source>
</evidence>
<dbReference type="PRINTS" id="PR00237">
    <property type="entry name" value="GPCRRHODOPSN"/>
</dbReference>
<dbReference type="GO" id="GO:0004930">
    <property type="term" value="F:G protein-coupled receptor activity"/>
    <property type="evidence" value="ECO:0007669"/>
    <property type="project" value="UniProtKB-KW"/>
</dbReference>
<keyword evidence="9" id="KW-0716">Sensory transduction</keyword>
<dbReference type="AlphaFoldDB" id="A0A3R7PTB7"/>
<evidence type="ECO:0000256" key="4">
    <source>
        <dbReference type="ARBA" id="ARBA00022989"/>
    </source>
</evidence>
<keyword evidence="3 10" id="KW-0812">Transmembrane</keyword>
<evidence type="ECO:0000256" key="3">
    <source>
        <dbReference type="ARBA" id="ARBA00022692"/>
    </source>
</evidence>
<keyword evidence="9" id="KW-0844">Vision</keyword>
<evidence type="ECO:0000256" key="5">
    <source>
        <dbReference type="ARBA" id="ARBA00023040"/>
    </source>
</evidence>
<comment type="similarity">
    <text evidence="2 10">Belongs to the G-protein coupled receptor 1 family.</text>
</comment>
<reference evidence="13 14" key="1">
    <citation type="submission" date="2018-04" db="EMBL/GenBank/DDBJ databases">
        <authorList>
            <person name="Zhang X."/>
            <person name="Yuan J."/>
            <person name="Li F."/>
            <person name="Xiang J."/>
        </authorList>
    </citation>
    <scope>NUCLEOTIDE SEQUENCE [LARGE SCALE GENOMIC DNA]</scope>
    <source>
        <tissue evidence="13">Muscle</tissue>
    </source>
</reference>
<keyword evidence="5 10" id="KW-0297">G-protein coupled receptor</keyword>
<dbReference type="Proteomes" id="UP000283509">
    <property type="component" value="Unassembled WGS sequence"/>
</dbReference>
<keyword evidence="7 10" id="KW-0675">Receptor</keyword>
<name>A0A3R7PTB7_PENVA</name>
<dbReference type="EMBL" id="QCYY01000893">
    <property type="protein sequence ID" value="ROT82041.1"/>
    <property type="molecule type" value="Genomic_DNA"/>
</dbReference>
<evidence type="ECO:0000256" key="2">
    <source>
        <dbReference type="ARBA" id="ARBA00010663"/>
    </source>
</evidence>
<dbReference type="GO" id="GO:0016020">
    <property type="term" value="C:membrane"/>
    <property type="evidence" value="ECO:0007669"/>
    <property type="project" value="UniProtKB-SubCell"/>
</dbReference>
<dbReference type="InterPro" id="IPR017452">
    <property type="entry name" value="GPCR_Rhodpsn_7TM"/>
</dbReference>
<keyword evidence="14" id="KW-1185">Reference proteome</keyword>
<comment type="subcellular location">
    <subcellularLocation>
        <location evidence="1">Membrane</location>
        <topology evidence="1">Multi-pass membrane protein</topology>
    </subcellularLocation>
</comment>
<organism evidence="13 14">
    <name type="scientific">Penaeus vannamei</name>
    <name type="common">Whiteleg shrimp</name>
    <name type="synonym">Litopenaeus vannamei</name>
    <dbReference type="NCBI Taxonomy" id="6689"/>
    <lineage>
        <taxon>Eukaryota</taxon>
        <taxon>Metazoa</taxon>
        <taxon>Ecdysozoa</taxon>
        <taxon>Arthropoda</taxon>
        <taxon>Crustacea</taxon>
        <taxon>Multicrustacea</taxon>
        <taxon>Malacostraca</taxon>
        <taxon>Eumalacostraca</taxon>
        <taxon>Eucarida</taxon>
        <taxon>Decapoda</taxon>
        <taxon>Dendrobranchiata</taxon>
        <taxon>Penaeoidea</taxon>
        <taxon>Penaeidae</taxon>
        <taxon>Penaeus</taxon>
    </lineage>
</organism>
<keyword evidence="6 11" id="KW-0472">Membrane</keyword>
<keyword evidence="8 10" id="KW-0807">Transducer</keyword>
<reference evidence="13 14" key="2">
    <citation type="submission" date="2019-01" db="EMBL/GenBank/DDBJ databases">
        <title>The decoding of complex shrimp genome reveals the adaptation for benthos swimmer, frequently molting mechanism and breeding impact on genome.</title>
        <authorList>
            <person name="Sun Y."/>
            <person name="Gao Y."/>
            <person name="Yu Y."/>
        </authorList>
    </citation>
    <scope>NUCLEOTIDE SEQUENCE [LARGE SCALE GENOMIC DNA]</scope>
    <source>
        <tissue evidence="13">Muscle</tissue>
    </source>
</reference>
<dbReference type="InterPro" id="IPR050125">
    <property type="entry name" value="GPCR_opsins"/>
</dbReference>
<keyword evidence="4 11" id="KW-1133">Transmembrane helix</keyword>
<dbReference type="SUPFAM" id="SSF81321">
    <property type="entry name" value="Family A G protein-coupled receptor-like"/>
    <property type="match status" value="1"/>
</dbReference>
<dbReference type="STRING" id="6689.A0A3R7PTB7"/>
<evidence type="ECO:0000256" key="7">
    <source>
        <dbReference type="ARBA" id="ARBA00023170"/>
    </source>
</evidence>
<feature type="transmembrane region" description="Helical" evidence="11">
    <location>
        <begin position="53"/>
        <end position="71"/>
    </location>
</feature>